<organism evidence="1 2">
    <name type="scientific">Aquimixticola soesokkakensis</name>
    <dbReference type="NCBI Taxonomy" id="1519096"/>
    <lineage>
        <taxon>Bacteria</taxon>
        <taxon>Pseudomonadati</taxon>
        <taxon>Pseudomonadota</taxon>
        <taxon>Alphaproteobacteria</taxon>
        <taxon>Rhodobacterales</taxon>
        <taxon>Paracoccaceae</taxon>
        <taxon>Aquimixticola</taxon>
    </lineage>
</organism>
<evidence type="ECO:0000313" key="1">
    <source>
        <dbReference type="EMBL" id="SLN40699.1"/>
    </source>
</evidence>
<evidence type="ECO:0000313" key="2">
    <source>
        <dbReference type="Proteomes" id="UP000193862"/>
    </source>
</evidence>
<dbReference type="Proteomes" id="UP000193862">
    <property type="component" value="Unassembled WGS sequence"/>
</dbReference>
<name>A0A1Y5SHB0_9RHOB</name>
<keyword evidence="2" id="KW-1185">Reference proteome</keyword>
<sequence>MTIMMTPPTPLYAQSTSRKPDQNQTRILVVGEVARWRLKGGAIIDEPDLHYADFYELTFDLMATLRPDVVLSPVICAAFDCLDLAQRLSQLEFRGLYRSVAVGLPRPEIIKREVRGLCPDIDFDFLADDALSPTLN</sequence>
<dbReference type="AlphaFoldDB" id="A0A1Y5SHB0"/>
<accession>A0A1Y5SHB0</accession>
<protein>
    <submittedName>
        <fullName evidence="1">Uncharacterized protein</fullName>
    </submittedName>
</protein>
<dbReference type="EMBL" id="FWFS01000005">
    <property type="protein sequence ID" value="SLN40699.1"/>
    <property type="molecule type" value="Genomic_DNA"/>
</dbReference>
<proteinExistence type="predicted"/>
<reference evidence="1 2" key="1">
    <citation type="submission" date="2017-03" db="EMBL/GenBank/DDBJ databases">
        <authorList>
            <person name="Afonso C.L."/>
            <person name="Miller P.J."/>
            <person name="Scott M.A."/>
            <person name="Spackman E."/>
            <person name="Goraichik I."/>
            <person name="Dimitrov K.M."/>
            <person name="Suarez D.L."/>
            <person name="Swayne D.E."/>
        </authorList>
    </citation>
    <scope>NUCLEOTIDE SEQUENCE [LARGE SCALE GENOMIC DNA]</scope>
    <source>
        <strain evidence="1 2">CECT 8620</strain>
    </source>
</reference>
<gene>
    <name evidence="1" type="ORF">AQS8620_01541</name>
</gene>